<dbReference type="PANTHER" id="PTHR22255">
    <property type="entry name" value="LP06548P"/>
    <property type="match status" value="1"/>
</dbReference>
<dbReference type="STRING" id="225164.V4BUC2"/>
<organism evidence="2 3">
    <name type="scientific">Lottia gigantea</name>
    <name type="common">Giant owl limpet</name>
    <dbReference type="NCBI Taxonomy" id="225164"/>
    <lineage>
        <taxon>Eukaryota</taxon>
        <taxon>Metazoa</taxon>
        <taxon>Spiralia</taxon>
        <taxon>Lophotrochozoa</taxon>
        <taxon>Mollusca</taxon>
        <taxon>Gastropoda</taxon>
        <taxon>Patellogastropoda</taxon>
        <taxon>Lottioidea</taxon>
        <taxon>Lottiidae</taxon>
        <taxon>Lottia</taxon>
    </lineage>
</organism>
<dbReference type="CTD" id="20239053"/>
<evidence type="ECO:0000313" key="2">
    <source>
        <dbReference type="EMBL" id="ESO92649.1"/>
    </source>
</evidence>
<proteinExistence type="predicted"/>
<accession>V4BUC2</accession>
<sequence length="120" mass="14435">MSDWAIEDENVKTWALGSQCTFPPEWRGKWYQSQLEDVQIHLHNITRIGHCVQKEDNKYLLFDRQNSCFRCLVFTPRHKNILQYKAAGTYHDIYHFNAHADERARMQFKLQLHQLLGRPY</sequence>
<evidence type="ECO:0000259" key="1">
    <source>
        <dbReference type="Pfam" id="PF23071"/>
    </source>
</evidence>
<dbReference type="HOGENOM" id="CLU_2052266_0_0_1"/>
<dbReference type="OrthoDB" id="9979716at2759"/>
<dbReference type="InterPro" id="IPR055472">
    <property type="entry name" value="DUF7044"/>
</dbReference>
<dbReference type="RefSeq" id="XP_009056790.1">
    <property type="nucleotide sequence ID" value="XM_009058542.1"/>
</dbReference>
<keyword evidence="3" id="KW-1185">Reference proteome</keyword>
<dbReference type="EMBL" id="KB202050">
    <property type="protein sequence ID" value="ESO92649.1"/>
    <property type="molecule type" value="Genomic_DNA"/>
</dbReference>
<evidence type="ECO:0000313" key="3">
    <source>
        <dbReference type="Proteomes" id="UP000030746"/>
    </source>
</evidence>
<dbReference type="AlphaFoldDB" id="V4BUC2"/>
<protein>
    <recommendedName>
        <fullName evidence="1">DUF7044 domain-containing protein</fullName>
    </recommendedName>
</protein>
<name>V4BUC2_LOTGI</name>
<dbReference type="GeneID" id="20239053"/>
<dbReference type="PANTHER" id="PTHR22255:SF9">
    <property type="entry name" value="LP06548P"/>
    <property type="match status" value="1"/>
</dbReference>
<reference evidence="2 3" key="1">
    <citation type="journal article" date="2013" name="Nature">
        <title>Insights into bilaterian evolution from three spiralian genomes.</title>
        <authorList>
            <person name="Simakov O."/>
            <person name="Marletaz F."/>
            <person name="Cho S.J."/>
            <person name="Edsinger-Gonzales E."/>
            <person name="Havlak P."/>
            <person name="Hellsten U."/>
            <person name="Kuo D.H."/>
            <person name="Larsson T."/>
            <person name="Lv J."/>
            <person name="Arendt D."/>
            <person name="Savage R."/>
            <person name="Osoegawa K."/>
            <person name="de Jong P."/>
            <person name="Grimwood J."/>
            <person name="Chapman J.A."/>
            <person name="Shapiro H."/>
            <person name="Aerts A."/>
            <person name="Otillar R.P."/>
            <person name="Terry A.Y."/>
            <person name="Boore J.L."/>
            <person name="Grigoriev I.V."/>
            <person name="Lindberg D.R."/>
            <person name="Seaver E.C."/>
            <person name="Weisblat D.A."/>
            <person name="Putnam N.H."/>
            <person name="Rokhsar D.S."/>
        </authorList>
    </citation>
    <scope>NUCLEOTIDE SEQUENCE [LARGE SCALE GENOMIC DNA]</scope>
</reference>
<feature type="domain" description="DUF7044" evidence="1">
    <location>
        <begin position="19"/>
        <end position="92"/>
    </location>
</feature>
<dbReference type="KEGG" id="lgi:LOTGIDRAFT_162569"/>
<dbReference type="Proteomes" id="UP000030746">
    <property type="component" value="Unassembled WGS sequence"/>
</dbReference>
<dbReference type="Pfam" id="PF23071">
    <property type="entry name" value="DUF7044"/>
    <property type="match status" value="1"/>
</dbReference>
<gene>
    <name evidence="2" type="ORF">LOTGIDRAFT_162569</name>
</gene>